<evidence type="ECO:0000256" key="3">
    <source>
        <dbReference type="RuleBase" id="RU362073"/>
    </source>
</evidence>
<dbReference type="PANTHER" id="PTHR42792:SF1">
    <property type="entry name" value="FLAGELLAR HOOK-ASSOCIATED PROTEIN 3"/>
    <property type="match status" value="1"/>
</dbReference>
<feature type="domain" description="Flagellin N-terminal" evidence="4">
    <location>
        <begin position="5"/>
        <end position="129"/>
    </location>
</feature>
<comment type="caution">
    <text evidence="6">The sequence shown here is derived from an EMBL/GenBank/DDBJ whole genome shotgun (WGS) entry which is preliminary data.</text>
</comment>
<dbReference type="SUPFAM" id="SSF64518">
    <property type="entry name" value="Phase 1 flagellin"/>
    <property type="match status" value="1"/>
</dbReference>
<dbReference type="GO" id="GO:0005198">
    <property type="term" value="F:structural molecule activity"/>
    <property type="evidence" value="ECO:0007669"/>
    <property type="project" value="UniProtKB-UniRule"/>
</dbReference>
<evidence type="ECO:0000313" key="7">
    <source>
        <dbReference type="Proteomes" id="UP000029713"/>
    </source>
</evidence>
<gene>
    <name evidence="6" type="ORF">IN07_01655</name>
</gene>
<keyword evidence="6" id="KW-0966">Cell projection</keyword>
<dbReference type="AlphaFoldDB" id="A0A098YFF0"/>
<keyword evidence="6" id="KW-0969">Cilium</keyword>
<reference evidence="6 7" key="1">
    <citation type="submission" date="2014-07" db="EMBL/GenBank/DDBJ databases">
        <title>Biosystematic studies on Modestobacter strains isolated from extreme hyper-arid desert soil and from historic building.</title>
        <authorList>
            <person name="Bukarasam K."/>
            <person name="Bull A."/>
            <person name="Girard G."/>
            <person name="van Wezel G."/>
            <person name="Goodfellow M."/>
        </authorList>
    </citation>
    <scope>NUCLEOTIDE SEQUENCE [LARGE SCALE GENOMIC DNA]</scope>
    <source>
        <strain evidence="6 7">KNN45-2b</strain>
    </source>
</reference>
<dbReference type="STRING" id="1522368.IN07_01655"/>
<proteinExistence type="inferred from homology"/>
<keyword evidence="3" id="KW-0964">Secreted</keyword>
<dbReference type="RefSeq" id="WP_036332940.1">
    <property type="nucleotide sequence ID" value="NZ_JPMX01000005.1"/>
</dbReference>
<keyword evidence="6" id="KW-0282">Flagellum</keyword>
<organism evidence="6 7">
    <name type="scientific">Modestobacter caceresii</name>
    <dbReference type="NCBI Taxonomy" id="1522368"/>
    <lineage>
        <taxon>Bacteria</taxon>
        <taxon>Bacillati</taxon>
        <taxon>Actinomycetota</taxon>
        <taxon>Actinomycetes</taxon>
        <taxon>Geodermatophilales</taxon>
        <taxon>Geodermatophilaceae</taxon>
        <taxon>Modestobacter</taxon>
    </lineage>
</organism>
<dbReference type="GO" id="GO:0005576">
    <property type="term" value="C:extracellular region"/>
    <property type="evidence" value="ECO:0007669"/>
    <property type="project" value="UniProtKB-SubCell"/>
</dbReference>
<dbReference type="Gene3D" id="1.20.1330.10">
    <property type="entry name" value="f41 fragment of flagellin, N-terminal domain"/>
    <property type="match status" value="1"/>
</dbReference>
<dbReference type="Pfam" id="PF00700">
    <property type="entry name" value="Flagellin_C"/>
    <property type="match status" value="1"/>
</dbReference>
<dbReference type="OrthoDB" id="9758307at2"/>
<keyword evidence="2 3" id="KW-0975">Bacterial flagellum</keyword>
<comment type="similarity">
    <text evidence="1 3">Belongs to the bacterial flagellin family.</text>
</comment>
<dbReference type="InterPro" id="IPR046358">
    <property type="entry name" value="Flagellin_C"/>
</dbReference>
<dbReference type="Proteomes" id="UP000029713">
    <property type="component" value="Unassembled WGS sequence"/>
</dbReference>
<comment type="subcellular location">
    <subcellularLocation>
        <location evidence="3">Secreted</location>
    </subcellularLocation>
    <subcellularLocation>
        <location evidence="3">Bacterial flagellum</location>
    </subcellularLocation>
</comment>
<evidence type="ECO:0000259" key="4">
    <source>
        <dbReference type="Pfam" id="PF00669"/>
    </source>
</evidence>
<dbReference type="PANTHER" id="PTHR42792">
    <property type="entry name" value="FLAGELLIN"/>
    <property type="match status" value="1"/>
</dbReference>
<dbReference type="InterPro" id="IPR001492">
    <property type="entry name" value="Flagellin"/>
</dbReference>
<comment type="function">
    <text evidence="3">Flagellin is the subunit protein which polymerizes to form the filaments of bacterial flagella.</text>
</comment>
<keyword evidence="7" id="KW-1185">Reference proteome</keyword>
<dbReference type="InterPro" id="IPR001029">
    <property type="entry name" value="Flagellin_N"/>
</dbReference>
<sequence length="313" mass="32983">MRITHKALVQTSLQGLSRNMDAIAKLQQQLTSGRTISKPSDDPTGTNAAIIARQELATATQHARNISDGMGFLDGTDSALQNMIAQVQRVRDLTVQGLNDGAGSESSRTAVATEVAGLQESLVGLANTKMQNRPIFGGITAGDAAYALSIPDADGVRQVTFQGHGAADTPVPVVQISRQVSEADVIRIDISGPEAFGQPGSDLFTIVGSIAQHVRAADPAERALLQQDLADLDAAISGMLKATADVGTRTSRLETAKQVNADLQLSLTSRSADIEDVDLPKTIMNLRMQQTGYEAALSATAKAIQPSLVNFLR</sequence>
<dbReference type="Pfam" id="PF00669">
    <property type="entry name" value="Flagellin_N"/>
    <property type="match status" value="1"/>
</dbReference>
<dbReference type="EMBL" id="JPMX01000005">
    <property type="protein sequence ID" value="KGH48481.1"/>
    <property type="molecule type" value="Genomic_DNA"/>
</dbReference>
<evidence type="ECO:0000256" key="2">
    <source>
        <dbReference type="ARBA" id="ARBA00023143"/>
    </source>
</evidence>
<feature type="domain" description="Flagellin C-terminal" evidence="5">
    <location>
        <begin position="232"/>
        <end position="312"/>
    </location>
</feature>
<protein>
    <recommendedName>
        <fullName evidence="3">Flagellin</fullName>
    </recommendedName>
</protein>
<name>A0A098YFF0_9ACTN</name>
<evidence type="ECO:0000259" key="5">
    <source>
        <dbReference type="Pfam" id="PF00700"/>
    </source>
</evidence>
<evidence type="ECO:0000256" key="1">
    <source>
        <dbReference type="ARBA" id="ARBA00005709"/>
    </source>
</evidence>
<accession>A0A098YFF0</accession>
<evidence type="ECO:0000313" key="6">
    <source>
        <dbReference type="EMBL" id="KGH48481.1"/>
    </source>
</evidence>
<dbReference type="GO" id="GO:0009288">
    <property type="term" value="C:bacterial-type flagellum"/>
    <property type="evidence" value="ECO:0007669"/>
    <property type="project" value="UniProtKB-SubCell"/>
</dbReference>